<dbReference type="EC" id="7.1.1.2" evidence="13"/>
<comment type="function">
    <text evidence="1">Core subunit of the mitochondrial membrane respiratory chain NADH dehydrogenase (Complex I) that is believed to belong to the minimal assembly required for catalysis. Complex I functions in the transfer of electrons from NADH to the respiratory chain. The immediate electron acceptor for the enzyme is believed to be ubiquinone.</text>
</comment>
<dbReference type="HAMAP" id="MF_01350">
    <property type="entry name" value="NDH1_NuoH"/>
    <property type="match status" value="1"/>
</dbReference>
<evidence type="ECO:0000256" key="12">
    <source>
        <dbReference type="RuleBase" id="RU000471"/>
    </source>
</evidence>
<keyword evidence="6 12" id="KW-0812">Transmembrane</keyword>
<comment type="similarity">
    <text evidence="3 12">Belongs to the complex I subunit 1 family.</text>
</comment>
<evidence type="ECO:0000256" key="10">
    <source>
        <dbReference type="ARBA" id="ARBA00023128"/>
    </source>
</evidence>
<keyword evidence="7" id="KW-0999">Mitochondrion inner membrane</keyword>
<evidence type="ECO:0000256" key="2">
    <source>
        <dbReference type="ARBA" id="ARBA00004448"/>
    </source>
</evidence>
<comment type="subcellular location">
    <subcellularLocation>
        <location evidence="2 12">Mitochondrion inner membrane</location>
        <topology evidence="2 12">Multi-pass membrane protein</topology>
    </subcellularLocation>
</comment>
<feature type="transmembrane region" description="Helical" evidence="14">
    <location>
        <begin position="105"/>
        <end position="126"/>
    </location>
</feature>
<feature type="transmembrane region" description="Helical" evidence="14">
    <location>
        <begin position="146"/>
        <end position="167"/>
    </location>
</feature>
<dbReference type="AlphaFoldDB" id="A0A8X8M1X7"/>
<feature type="transmembrane region" description="Helical" evidence="14">
    <location>
        <begin position="44"/>
        <end position="61"/>
    </location>
</feature>
<dbReference type="EMBL" id="OM991341">
    <property type="protein sequence ID" value="URX53214.1"/>
    <property type="molecule type" value="Genomic_DNA"/>
</dbReference>
<evidence type="ECO:0000313" key="15">
    <source>
        <dbReference type="EMBL" id="URX53214.1"/>
    </source>
</evidence>
<keyword evidence="11 14" id="KW-0472">Membrane</keyword>
<dbReference type="InterPro" id="IPR018086">
    <property type="entry name" value="NADH_UbQ_OxRdtase_su1_CS"/>
</dbReference>
<proteinExistence type="inferred from homology"/>
<dbReference type="GO" id="GO:0009060">
    <property type="term" value="P:aerobic respiration"/>
    <property type="evidence" value="ECO:0007669"/>
    <property type="project" value="TreeGrafter"/>
</dbReference>
<feature type="transmembrane region" description="Helical" evidence="14">
    <location>
        <begin position="73"/>
        <end position="93"/>
    </location>
</feature>
<dbReference type="GO" id="GO:0008137">
    <property type="term" value="F:NADH dehydrogenase (ubiquinone) activity"/>
    <property type="evidence" value="ECO:0007669"/>
    <property type="project" value="UniProtKB-EC"/>
</dbReference>
<feature type="transmembrane region" description="Helical" evidence="14">
    <location>
        <begin position="6"/>
        <end position="32"/>
    </location>
</feature>
<dbReference type="GO" id="GO:0003954">
    <property type="term" value="F:NADH dehydrogenase activity"/>
    <property type="evidence" value="ECO:0007669"/>
    <property type="project" value="TreeGrafter"/>
</dbReference>
<keyword evidence="9 13" id="KW-0830">Ubiquinone</keyword>
<evidence type="ECO:0000256" key="11">
    <source>
        <dbReference type="ARBA" id="ARBA00023136"/>
    </source>
</evidence>
<dbReference type="PROSITE" id="PS00668">
    <property type="entry name" value="COMPLEX1_ND1_2"/>
    <property type="match status" value="1"/>
</dbReference>
<evidence type="ECO:0000256" key="7">
    <source>
        <dbReference type="ARBA" id="ARBA00022792"/>
    </source>
</evidence>
<evidence type="ECO:0000256" key="1">
    <source>
        <dbReference type="ARBA" id="ARBA00003257"/>
    </source>
</evidence>
<dbReference type="Pfam" id="PF00146">
    <property type="entry name" value="NADHdh"/>
    <property type="match status" value="1"/>
</dbReference>
<evidence type="ECO:0000256" key="13">
    <source>
        <dbReference type="RuleBase" id="RU000473"/>
    </source>
</evidence>
<accession>A0A8X8M1X7</accession>
<geneLocation type="mitochondrion" evidence="15"/>
<organism evidence="15">
    <name type="scientific">Cryptotermes rotundiceps</name>
    <dbReference type="NCBI Taxonomy" id="2740421"/>
    <lineage>
        <taxon>Eukaryota</taxon>
        <taxon>Metazoa</taxon>
        <taxon>Ecdysozoa</taxon>
        <taxon>Arthropoda</taxon>
        <taxon>Hexapoda</taxon>
        <taxon>Insecta</taxon>
        <taxon>Pterygota</taxon>
        <taxon>Neoptera</taxon>
        <taxon>Polyneoptera</taxon>
        <taxon>Dictyoptera</taxon>
        <taxon>Blattodea</taxon>
        <taxon>Blattoidea</taxon>
        <taxon>Termitoidae</taxon>
        <taxon>Kalotermitidae</taxon>
        <taxon>Cryptotermitinae</taxon>
        <taxon>Cryptotermes</taxon>
    </lineage>
</organism>
<name>A0A8X8M1X7_9NEOP</name>
<dbReference type="PANTHER" id="PTHR11432:SF3">
    <property type="entry name" value="NADH-UBIQUINONE OXIDOREDUCTASE CHAIN 1"/>
    <property type="match status" value="1"/>
</dbReference>
<feature type="transmembrane region" description="Helical" evidence="14">
    <location>
        <begin position="284"/>
        <end position="309"/>
    </location>
</feature>
<comment type="catalytic activity">
    <reaction evidence="13">
        <text>a ubiquinone + NADH + 5 H(+)(in) = a ubiquinol + NAD(+) + 4 H(+)(out)</text>
        <dbReference type="Rhea" id="RHEA:29091"/>
        <dbReference type="Rhea" id="RHEA-COMP:9565"/>
        <dbReference type="Rhea" id="RHEA-COMP:9566"/>
        <dbReference type="ChEBI" id="CHEBI:15378"/>
        <dbReference type="ChEBI" id="CHEBI:16389"/>
        <dbReference type="ChEBI" id="CHEBI:17976"/>
        <dbReference type="ChEBI" id="CHEBI:57540"/>
        <dbReference type="ChEBI" id="CHEBI:57945"/>
        <dbReference type="EC" id="7.1.1.2"/>
    </reaction>
</comment>
<feature type="transmembrane region" description="Helical" evidence="14">
    <location>
        <begin position="254"/>
        <end position="272"/>
    </location>
</feature>
<evidence type="ECO:0000256" key="5">
    <source>
        <dbReference type="ARBA" id="ARBA00022448"/>
    </source>
</evidence>
<dbReference type="InterPro" id="IPR001694">
    <property type="entry name" value="NADH_UbQ_OxRdtase_su1/FPO"/>
</dbReference>
<keyword evidence="10 13" id="KW-0496">Mitochondrion</keyword>
<dbReference type="PANTHER" id="PTHR11432">
    <property type="entry name" value="NADH DEHYDROGENASE SUBUNIT 1"/>
    <property type="match status" value="1"/>
</dbReference>
<gene>
    <name evidence="15" type="primary">ND1</name>
</gene>
<keyword evidence="12" id="KW-0520">NAD</keyword>
<sequence>MGVFFLAIIFLLLVVFVLVGVAFLVLLERSVLGYIHIRKGPNKVGFLGLFQPFSDAISLFTSEQYFPLVSNYLSYYFSPVFSLFLSLLIWALVPYFSGFVSFELGLLFFLCCTSLGVYTVMVAGWSSNSNYSLLGGLRSVAQTISYEVSLALIMLSFVFLVCGYDLVGFYYFQSYLWLIFFTFPLSLIWFISCLAETNRTPFDFAEGESELVSGFNVEYGAGGFALIFLAEYASILFMSLLFCVIFLGCDLDSFFFYISLSLLSYIFIWVRGTLPRFRYDSLMYLAWSGFLPLSLNFLLFFLGVSLFLFSLF</sequence>
<evidence type="ECO:0000256" key="4">
    <source>
        <dbReference type="ARBA" id="ARBA00021009"/>
    </source>
</evidence>
<evidence type="ECO:0000256" key="8">
    <source>
        <dbReference type="ARBA" id="ARBA00022989"/>
    </source>
</evidence>
<protein>
    <recommendedName>
        <fullName evidence="4 13">NADH-ubiquinone oxidoreductase chain 1</fullName>
        <ecNumber evidence="13">7.1.1.2</ecNumber>
    </recommendedName>
</protein>
<evidence type="ECO:0000256" key="14">
    <source>
        <dbReference type="SAM" id="Phobius"/>
    </source>
</evidence>
<keyword evidence="8 14" id="KW-1133">Transmembrane helix</keyword>
<dbReference type="GO" id="GO:0005743">
    <property type="term" value="C:mitochondrial inner membrane"/>
    <property type="evidence" value="ECO:0007669"/>
    <property type="project" value="UniProtKB-SubCell"/>
</dbReference>
<evidence type="ECO:0000256" key="9">
    <source>
        <dbReference type="ARBA" id="ARBA00023075"/>
    </source>
</evidence>
<evidence type="ECO:0000256" key="6">
    <source>
        <dbReference type="ARBA" id="ARBA00022692"/>
    </source>
</evidence>
<feature type="transmembrane region" description="Helical" evidence="14">
    <location>
        <begin position="224"/>
        <end position="247"/>
    </location>
</feature>
<keyword evidence="5" id="KW-0813">Transport</keyword>
<evidence type="ECO:0000256" key="3">
    <source>
        <dbReference type="ARBA" id="ARBA00010535"/>
    </source>
</evidence>
<feature type="transmembrane region" description="Helical" evidence="14">
    <location>
        <begin position="174"/>
        <end position="192"/>
    </location>
</feature>
<reference evidence="15" key="1">
    <citation type="journal article" date="2022" name="Mol. Biol. Evol.">
        <title>Molecular phylogeny reveals the past transoceanic voyages of drywood termites (Isoptera, Kalotermitidae).</title>
        <authorList>
            <person name="Bucek A."/>
            <person name="Wang M."/>
            <person name="Sobotnik J."/>
            <person name="Hellemans S."/>
            <person name="Sillam-Dusses D."/>
            <person name="Mizumoto N."/>
            <person name="Stiblik P."/>
            <person name="Clitheroe C."/>
            <person name="Lu T."/>
            <person name="Gonzalez Plaza J.J."/>
            <person name="Mohagan A."/>
            <person name="Rafanomezantsoa J.J."/>
            <person name="Fisher B."/>
            <person name="Engel M.S."/>
            <person name="Roisin Y."/>
            <person name="Evans T.A."/>
            <person name="Scheffrahn R."/>
            <person name="Bourguignon T."/>
        </authorList>
    </citation>
    <scope>NUCLEOTIDE SEQUENCE</scope>
    <source>
        <strain evidence="15">DR2008</strain>
    </source>
</reference>